<sequence>MAQPSPSTAQQPTPTSPPSQQYPTYPLPIPFEKQAKALQLYKQYKLEKTLSQQPQSATSNHHGFHLNIPAPAPPRSTTSVGSSRHHRALSISTSAYDAVTDLSSVVSFDDNESPTSRGRPDELMSFDGKKIKQRRRSKLNPTKRAKAALVRWLGSCWVCRSRRVPCPLEHHDIKSLEELWQASEGQRAPRKTSSSGSDTSQGTTTFTAPKQENASNASQSDALVGIGADLLEDLGKFDTTLDIQSPADEEQRARIPAPATINFVAPNLHVLDPSPYSSYQNGQMVAIGVYRNGLFYCQHLGGLCQEYFDDAEMLQIHFEFFHFAFTRIDPAVRYICSTSNCLVMNENPTGPCYNCGTHNSIEPWIYGHYIKVPSFQRHAPDGQPVQGYDAFQPPWSYSFSSPNSQWDSDVNGNYTDFNAPGNFTFNNNNAYGGSPYDYNASQDSDNGGGQSPANMFGGTRYLSLDTHTTPLVLSAKVEQKCQRQLYLALGLCLVVFATIGLTHDWILPKARTVFLPATIAMNSHLPLVGFFGIVASFATSFSAKHLAGQRSQSRTQFPFEAIAHSKVPTYFRQSNPLTYVHVGDWS</sequence>
<dbReference type="AlphaFoldDB" id="A0A132BA61"/>
<organism evidence="3 4">
    <name type="scientific">Mollisia scopiformis</name>
    <name type="common">Conifer needle endophyte fungus</name>
    <name type="synonym">Phialocephala scopiformis</name>
    <dbReference type="NCBI Taxonomy" id="149040"/>
    <lineage>
        <taxon>Eukaryota</taxon>
        <taxon>Fungi</taxon>
        <taxon>Dikarya</taxon>
        <taxon>Ascomycota</taxon>
        <taxon>Pezizomycotina</taxon>
        <taxon>Leotiomycetes</taxon>
        <taxon>Helotiales</taxon>
        <taxon>Mollisiaceae</taxon>
        <taxon>Mollisia</taxon>
    </lineage>
</organism>
<feature type="region of interest" description="Disordered" evidence="1">
    <location>
        <begin position="51"/>
        <end position="83"/>
    </location>
</feature>
<dbReference type="KEGG" id="psco:LY89DRAFT_741014"/>
<feature type="region of interest" description="Disordered" evidence="1">
    <location>
        <begin position="180"/>
        <end position="219"/>
    </location>
</feature>
<keyword evidence="2" id="KW-0472">Membrane</keyword>
<keyword evidence="4" id="KW-1185">Reference proteome</keyword>
<dbReference type="RefSeq" id="XP_018063643.1">
    <property type="nucleotide sequence ID" value="XM_018220658.1"/>
</dbReference>
<evidence type="ECO:0000313" key="3">
    <source>
        <dbReference type="EMBL" id="KUJ09288.1"/>
    </source>
</evidence>
<feature type="compositionally biased region" description="Low complexity" evidence="1">
    <location>
        <begin position="192"/>
        <end position="205"/>
    </location>
</feature>
<feature type="region of interest" description="Disordered" evidence="1">
    <location>
        <begin position="107"/>
        <end position="144"/>
    </location>
</feature>
<feature type="compositionally biased region" description="Basic residues" evidence="1">
    <location>
        <begin position="131"/>
        <end position="144"/>
    </location>
</feature>
<dbReference type="InParanoid" id="A0A132BA61"/>
<dbReference type="OrthoDB" id="3921198at2759"/>
<dbReference type="Proteomes" id="UP000070700">
    <property type="component" value="Unassembled WGS sequence"/>
</dbReference>
<proteinExistence type="predicted"/>
<dbReference type="GeneID" id="28830384"/>
<feature type="compositionally biased region" description="Polar residues" evidence="1">
    <location>
        <begin position="51"/>
        <end position="61"/>
    </location>
</feature>
<evidence type="ECO:0000256" key="1">
    <source>
        <dbReference type="SAM" id="MobiDB-lite"/>
    </source>
</evidence>
<gene>
    <name evidence="3" type="ORF">LY89DRAFT_741014</name>
</gene>
<evidence type="ECO:0000313" key="4">
    <source>
        <dbReference type="Proteomes" id="UP000070700"/>
    </source>
</evidence>
<dbReference type="EMBL" id="KQ947432">
    <property type="protein sequence ID" value="KUJ09288.1"/>
    <property type="molecule type" value="Genomic_DNA"/>
</dbReference>
<protein>
    <submittedName>
        <fullName evidence="3">Uncharacterized protein</fullName>
    </submittedName>
</protein>
<keyword evidence="2" id="KW-1133">Transmembrane helix</keyword>
<feature type="compositionally biased region" description="Basic and acidic residues" evidence="1">
    <location>
        <begin position="118"/>
        <end position="130"/>
    </location>
</feature>
<feature type="compositionally biased region" description="Polar residues" evidence="1">
    <location>
        <begin position="206"/>
        <end position="219"/>
    </location>
</feature>
<keyword evidence="2" id="KW-0812">Transmembrane</keyword>
<accession>A0A132BA61</accession>
<name>A0A132BA61_MOLSC</name>
<feature type="region of interest" description="Disordered" evidence="1">
    <location>
        <begin position="1"/>
        <end position="28"/>
    </location>
</feature>
<reference evidence="3 4" key="1">
    <citation type="submission" date="2015-10" db="EMBL/GenBank/DDBJ databases">
        <title>Full genome of DAOMC 229536 Phialocephala scopiformis, a fungal endophyte of spruce producing the potent anti-insectan compound rugulosin.</title>
        <authorList>
            <consortium name="DOE Joint Genome Institute"/>
            <person name="Walker A.K."/>
            <person name="Frasz S.L."/>
            <person name="Seifert K.A."/>
            <person name="Miller J.D."/>
            <person name="Mondo S.J."/>
            <person name="Labutti K."/>
            <person name="Lipzen A."/>
            <person name="Dockter R."/>
            <person name="Kennedy M."/>
            <person name="Grigoriev I.V."/>
            <person name="Spatafora J.W."/>
        </authorList>
    </citation>
    <scope>NUCLEOTIDE SEQUENCE [LARGE SCALE GENOMIC DNA]</scope>
    <source>
        <strain evidence="3 4">CBS 120377</strain>
    </source>
</reference>
<feature type="compositionally biased region" description="Low complexity" evidence="1">
    <location>
        <begin position="1"/>
        <end position="24"/>
    </location>
</feature>
<feature type="transmembrane region" description="Helical" evidence="2">
    <location>
        <begin position="485"/>
        <end position="507"/>
    </location>
</feature>
<evidence type="ECO:0000256" key="2">
    <source>
        <dbReference type="SAM" id="Phobius"/>
    </source>
</evidence>